<name>A0A514TUR7_9CAUD</name>
<keyword evidence="1" id="KW-0378">Hydrolase</keyword>
<keyword evidence="1" id="KW-0255">Endonuclease</keyword>
<organism evidence="1 2">
    <name type="scientific">Aeromonas phage PS1</name>
    <dbReference type="NCBI Taxonomy" id="2591406"/>
    <lineage>
        <taxon>Viruses</taxon>
        <taxon>Duplodnaviria</taxon>
        <taxon>Heunggongvirae</taxon>
        <taxon>Uroviricota</taxon>
        <taxon>Caudoviricetes</taxon>
        <taxon>Chimalliviridae</taxon>
        <taxon>Ferozepurvirus</taxon>
        <taxon>Ferozepurvirus PS1</taxon>
    </lineage>
</organism>
<gene>
    <name evidence="1" type="ORF">PS1_0010</name>
</gene>
<dbReference type="GO" id="GO:0004519">
    <property type="term" value="F:endonuclease activity"/>
    <property type="evidence" value="ECO:0007669"/>
    <property type="project" value="UniProtKB-KW"/>
</dbReference>
<evidence type="ECO:0000313" key="1">
    <source>
        <dbReference type="EMBL" id="QDJ96768.1"/>
    </source>
</evidence>
<dbReference type="SUPFAM" id="SSF54060">
    <property type="entry name" value="His-Me finger endonucleases"/>
    <property type="match status" value="1"/>
</dbReference>
<reference evidence="1" key="1">
    <citation type="submission" date="2019-06" db="EMBL/GenBank/DDBJ databases">
        <title>Complete genome sequence of Aeromonas hydrophila bacteriophage PS1.</title>
        <authorList>
            <person name="Rai S."/>
            <person name="Tyagi A."/>
            <person name="Kumar N."/>
            <person name="Singh N."/>
        </authorList>
    </citation>
    <scope>NUCLEOTIDE SEQUENCE [LARGE SCALE GENOMIC DNA]</scope>
</reference>
<dbReference type="EMBL" id="MN032614">
    <property type="protein sequence ID" value="QDJ96768.1"/>
    <property type="molecule type" value="Genomic_DNA"/>
</dbReference>
<evidence type="ECO:0000313" key="2">
    <source>
        <dbReference type="Proteomes" id="UP000317703"/>
    </source>
</evidence>
<dbReference type="InterPro" id="IPR044925">
    <property type="entry name" value="His-Me_finger_sf"/>
</dbReference>
<keyword evidence="1" id="KW-0540">Nuclease</keyword>
<accession>A0A514TUR7</accession>
<keyword evidence="2" id="KW-1185">Reference proteome</keyword>
<dbReference type="Gene3D" id="3.90.75.20">
    <property type="match status" value="1"/>
</dbReference>
<protein>
    <submittedName>
        <fullName evidence="1">HNH endonuclease</fullName>
    </submittedName>
</protein>
<sequence>MINVYFSELPKTLTEILGLKYDGTMSYEERVQKRYDYIKEQYELDNKYEGWDYLENVKYGLKFDHLITFEYMISTKGRILTLFMQEGRYKVLRGDISRTGYSNQTITMDKSGYKCSRHRSLSSTFIPKPSHYKQGINRLVVNHKDLIKLNNHFTNLEWCTNQENLRHQVIEHGKVNVYFNQIFEGTVEIDCKYKGVKFKVFGAEGLEEIGLYRGCINEIFSGRKELSFGCSWKIITQEEADKLPDIPEFIKDKFINNIPYTDIRVKPLKGTVVRDCEYKGLEFVTYGKQELVSLGFNQGNVSVSITTGKVTQSCLWEYISRDEAELLQRGLTKDQQKVIVTKRGPNKK</sequence>
<proteinExistence type="predicted"/>
<dbReference type="Proteomes" id="UP000317703">
    <property type="component" value="Segment"/>
</dbReference>